<comment type="similarity">
    <text evidence="7">Belongs to the binding-protein-dependent transport system permease family.</text>
</comment>
<feature type="domain" description="ABC transmembrane type-1" evidence="8">
    <location>
        <begin position="77"/>
        <end position="271"/>
    </location>
</feature>
<dbReference type="RefSeq" id="WP_103963683.1">
    <property type="nucleotide sequence ID" value="NZ_FNVT01000028.1"/>
</dbReference>
<name>A0A1H6EY08_9ACTN</name>
<keyword evidence="10" id="KW-1185">Reference proteome</keyword>
<dbReference type="EMBL" id="FNVT01000028">
    <property type="protein sequence ID" value="SEH02652.1"/>
    <property type="molecule type" value="Genomic_DNA"/>
</dbReference>
<dbReference type="PANTHER" id="PTHR43744:SF3">
    <property type="entry name" value="LACTOSE TRANSPORT SYSTEM PERMEASE PROTEIN LACG"/>
    <property type="match status" value="1"/>
</dbReference>
<dbReference type="PROSITE" id="PS50928">
    <property type="entry name" value="ABC_TM1"/>
    <property type="match status" value="1"/>
</dbReference>
<dbReference type="CDD" id="cd06261">
    <property type="entry name" value="TM_PBP2"/>
    <property type="match status" value="1"/>
</dbReference>
<dbReference type="InterPro" id="IPR000515">
    <property type="entry name" value="MetI-like"/>
</dbReference>
<feature type="transmembrane region" description="Helical" evidence="7">
    <location>
        <begin position="81"/>
        <end position="102"/>
    </location>
</feature>
<protein>
    <submittedName>
        <fullName evidence="9">Multiple sugar transport system permease protein</fullName>
    </submittedName>
</protein>
<feature type="transmembrane region" description="Helical" evidence="7">
    <location>
        <begin position="192"/>
        <end position="213"/>
    </location>
</feature>
<feature type="transmembrane region" description="Helical" evidence="7">
    <location>
        <begin position="22"/>
        <end position="44"/>
    </location>
</feature>
<keyword evidence="9" id="KW-0762">Sugar transport</keyword>
<keyword evidence="5 7" id="KW-1133">Transmembrane helix</keyword>
<evidence type="ECO:0000256" key="4">
    <source>
        <dbReference type="ARBA" id="ARBA00022692"/>
    </source>
</evidence>
<reference evidence="9 10" key="1">
    <citation type="submission" date="2016-10" db="EMBL/GenBank/DDBJ databases">
        <authorList>
            <person name="de Groot N.N."/>
        </authorList>
    </citation>
    <scope>NUCLEOTIDE SEQUENCE [LARGE SCALE GENOMIC DNA]</scope>
    <source>
        <strain evidence="9 10">CGMCC 4.7037</strain>
    </source>
</reference>
<sequence>MFETTLNWSWGRKHPLASAARILVYAVVLLVFCGPLLAIFTGAFDRSSDPSRMSLFPSNPTLVNFEVAADQGLWRFFTNSLVITGGGLLLQVTVSVFAGYALARKKFRGQAAVLVAVLATMMISDEVIAIPLSLVLNDLPLLGVSLRGSLLGMIVPLGAWGFSIFVISEFMKEIPAELEEAARVDGAGELRIFLQIILPLCRPALGVITIFGFNMVWDQYLLPLIVAQSPDNYPIGVGLSMLRTNPEIGPGPLLAGALVAMLPSLIVYLAFQRTFLSGLVAGAVKG</sequence>
<dbReference type="Pfam" id="PF00528">
    <property type="entry name" value="BPD_transp_1"/>
    <property type="match status" value="1"/>
</dbReference>
<dbReference type="Gene3D" id="1.10.3720.10">
    <property type="entry name" value="MetI-like"/>
    <property type="match status" value="1"/>
</dbReference>
<accession>A0A1H6EY08</accession>
<feature type="transmembrane region" description="Helical" evidence="7">
    <location>
        <begin position="251"/>
        <end position="271"/>
    </location>
</feature>
<dbReference type="InterPro" id="IPR035906">
    <property type="entry name" value="MetI-like_sf"/>
</dbReference>
<keyword evidence="6 7" id="KW-0472">Membrane</keyword>
<evidence type="ECO:0000256" key="1">
    <source>
        <dbReference type="ARBA" id="ARBA00004651"/>
    </source>
</evidence>
<dbReference type="GO" id="GO:0005886">
    <property type="term" value="C:plasma membrane"/>
    <property type="evidence" value="ECO:0007669"/>
    <property type="project" value="UniProtKB-SubCell"/>
</dbReference>
<evidence type="ECO:0000259" key="8">
    <source>
        <dbReference type="PROSITE" id="PS50928"/>
    </source>
</evidence>
<evidence type="ECO:0000256" key="6">
    <source>
        <dbReference type="ARBA" id="ARBA00023136"/>
    </source>
</evidence>
<dbReference type="SUPFAM" id="SSF161098">
    <property type="entry name" value="MetI-like"/>
    <property type="match status" value="1"/>
</dbReference>
<evidence type="ECO:0000256" key="7">
    <source>
        <dbReference type="RuleBase" id="RU363032"/>
    </source>
</evidence>
<feature type="transmembrane region" description="Helical" evidence="7">
    <location>
        <begin position="148"/>
        <end position="171"/>
    </location>
</feature>
<keyword evidence="4 7" id="KW-0812">Transmembrane</keyword>
<evidence type="ECO:0000256" key="2">
    <source>
        <dbReference type="ARBA" id="ARBA00022448"/>
    </source>
</evidence>
<comment type="subcellular location">
    <subcellularLocation>
        <location evidence="1 7">Cell membrane</location>
        <topology evidence="1 7">Multi-pass membrane protein</topology>
    </subcellularLocation>
</comment>
<evidence type="ECO:0000256" key="5">
    <source>
        <dbReference type="ARBA" id="ARBA00022989"/>
    </source>
</evidence>
<keyword evidence="3" id="KW-1003">Cell membrane</keyword>
<evidence type="ECO:0000256" key="3">
    <source>
        <dbReference type="ARBA" id="ARBA00022475"/>
    </source>
</evidence>
<keyword evidence="2 7" id="KW-0813">Transport</keyword>
<dbReference type="GO" id="GO:0055085">
    <property type="term" value="P:transmembrane transport"/>
    <property type="evidence" value="ECO:0007669"/>
    <property type="project" value="InterPro"/>
</dbReference>
<proteinExistence type="inferred from homology"/>
<dbReference type="OrthoDB" id="9794684at2"/>
<organism evidence="9 10">
    <name type="scientific">Nonomuraea solani</name>
    <dbReference type="NCBI Taxonomy" id="1144553"/>
    <lineage>
        <taxon>Bacteria</taxon>
        <taxon>Bacillati</taxon>
        <taxon>Actinomycetota</taxon>
        <taxon>Actinomycetes</taxon>
        <taxon>Streptosporangiales</taxon>
        <taxon>Streptosporangiaceae</taxon>
        <taxon>Nonomuraea</taxon>
    </lineage>
</organism>
<dbReference type="AlphaFoldDB" id="A0A1H6EY08"/>
<evidence type="ECO:0000313" key="10">
    <source>
        <dbReference type="Proteomes" id="UP000236732"/>
    </source>
</evidence>
<dbReference type="Proteomes" id="UP000236732">
    <property type="component" value="Unassembled WGS sequence"/>
</dbReference>
<feature type="transmembrane region" description="Helical" evidence="7">
    <location>
        <begin position="114"/>
        <end position="136"/>
    </location>
</feature>
<dbReference type="PANTHER" id="PTHR43744">
    <property type="entry name" value="ABC TRANSPORTER PERMEASE PROTEIN MG189-RELATED-RELATED"/>
    <property type="match status" value="1"/>
</dbReference>
<evidence type="ECO:0000313" key="9">
    <source>
        <dbReference type="EMBL" id="SEH02652.1"/>
    </source>
</evidence>
<gene>
    <name evidence="9" type="ORF">SAMN05444920_12879</name>
</gene>